<name>A0A021VSC6_9CELL</name>
<sequence>MDVSPDAALPSAAPVHVRPVAAGDHDRWRELFVAYGLFYRTRFDDDVLAGVWAWLLDEAHPVRCLVAERDGVVVGFAHYREQPDTFTAGPGWFLDDLFTDPAHRGTGAGRALIAAVEQHARAHGGGTVRWLTADDNDTAQRLYDQVATRTRWVTYEIETTA</sequence>
<dbReference type="OrthoDB" id="9805924at2"/>
<dbReference type="Proteomes" id="UP000019753">
    <property type="component" value="Unassembled WGS sequence"/>
</dbReference>
<dbReference type="InterPro" id="IPR016181">
    <property type="entry name" value="Acyl_CoA_acyltransferase"/>
</dbReference>
<evidence type="ECO:0000256" key="2">
    <source>
        <dbReference type="ARBA" id="ARBA00023315"/>
    </source>
</evidence>
<keyword evidence="2" id="KW-0012">Acyltransferase</keyword>
<dbReference type="GO" id="GO:0016747">
    <property type="term" value="F:acyltransferase activity, transferring groups other than amino-acyl groups"/>
    <property type="evidence" value="ECO:0007669"/>
    <property type="project" value="InterPro"/>
</dbReference>
<dbReference type="CDD" id="cd04301">
    <property type="entry name" value="NAT_SF"/>
    <property type="match status" value="1"/>
</dbReference>
<evidence type="ECO:0000259" key="3">
    <source>
        <dbReference type="PROSITE" id="PS51186"/>
    </source>
</evidence>
<protein>
    <submittedName>
        <fullName evidence="4">Acetyltransferase</fullName>
    </submittedName>
</protein>
<gene>
    <name evidence="4" type="ORF">N866_15925</name>
</gene>
<dbReference type="InterPro" id="IPR050832">
    <property type="entry name" value="Bact_Acetyltransf"/>
</dbReference>
<dbReference type="Pfam" id="PF00583">
    <property type="entry name" value="Acetyltransf_1"/>
    <property type="match status" value="1"/>
</dbReference>
<dbReference type="SUPFAM" id="SSF55729">
    <property type="entry name" value="Acyl-CoA N-acyltransferases (Nat)"/>
    <property type="match status" value="1"/>
</dbReference>
<dbReference type="AlphaFoldDB" id="A0A021VSC6"/>
<feature type="domain" description="N-acetyltransferase" evidence="3">
    <location>
        <begin position="15"/>
        <end position="161"/>
    </location>
</feature>
<dbReference type="PROSITE" id="PS51186">
    <property type="entry name" value="GNAT"/>
    <property type="match status" value="1"/>
</dbReference>
<accession>A0A021VSC6</accession>
<dbReference type="Gene3D" id="3.40.630.30">
    <property type="match status" value="1"/>
</dbReference>
<organism evidence="4 5">
    <name type="scientific">Actinotalea ferrariae CF5-4</name>
    <dbReference type="NCBI Taxonomy" id="948458"/>
    <lineage>
        <taxon>Bacteria</taxon>
        <taxon>Bacillati</taxon>
        <taxon>Actinomycetota</taxon>
        <taxon>Actinomycetes</taxon>
        <taxon>Micrococcales</taxon>
        <taxon>Cellulomonadaceae</taxon>
        <taxon>Actinotalea</taxon>
    </lineage>
</organism>
<keyword evidence="5" id="KW-1185">Reference proteome</keyword>
<comment type="caution">
    <text evidence="4">The sequence shown here is derived from an EMBL/GenBank/DDBJ whole genome shotgun (WGS) entry which is preliminary data.</text>
</comment>
<dbReference type="PANTHER" id="PTHR43877">
    <property type="entry name" value="AMINOALKYLPHOSPHONATE N-ACETYLTRANSFERASE-RELATED-RELATED"/>
    <property type="match status" value="1"/>
</dbReference>
<evidence type="ECO:0000256" key="1">
    <source>
        <dbReference type="ARBA" id="ARBA00022679"/>
    </source>
</evidence>
<keyword evidence="1 4" id="KW-0808">Transferase</keyword>
<evidence type="ECO:0000313" key="5">
    <source>
        <dbReference type="Proteomes" id="UP000019753"/>
    </source>
</evidence>
<dbReference type="InterPro" id="IPR000182">
    <property type="entry name" value="GNAT_dom"/>
</dbReference>
<proteinExistence type="predicted"/>
<evidence type="ECO:0000313" key="4">
    <source>
        <dbReference type="EMBL" id="EYR64066.1"/>
    </source>
</evidence>
<reference evidence="4 5" key="1">
    <citation type="submission" date="2014-01" db="EMBL/GenBank/DDBJ databases">
        <title>Actinotalea ferrariae CF5-4.</title>
        <authorList>
            <person name="Chen F."/>
            <person name="Li Y."/>
            <person name="Wang G."/>
        </authorList>
    </citation>
    <scope>NUCLEOTIDE SEQUENCE [LARGE SCALE GENOMIC DNA]</scope>
    <source>
        <strain evidence="4 5">CF5-4</strain>
    </source>
</reference>
<dbReference type="RefSeq" id="WP_052022496.1">
    <property type="nucleotide sequence ID" value="NZ_AXCW01000050.1"/>
</dbReference>
<dbReference type="EMBL" id="AXCW01000050">
    <property type="protein sequence ID" value="EYR64066.1"/>
    <property type="molecule type" value="Genomic_DNA"/>
</dbReference>